<accession>A0A0J6WQU5</accession>
<proteinExistence type="predicted"/>
<protein>
    <submittedName>
        <fullName evidence="1">Uncharacterized protein</fullName>
    </submittedName>
</protein>
<evidence type="ECO:0000313" key="2">
    <source>
        <dbReference type="Proteomes" id="UP000036503"/>
    </source>
</evidence>
<comment type="caution">
    <text evidence="1">The sequence shown here is derived from an EMBL/GenBank/DDBJ whole genome shotgun (WGS) entry which is preliminary data.</text>
</comment>
<name>A0A0J6WQU5_9FIRM</name>
<dbReference type="InterPro" id="IPR038690">
    <property type="entry name" value="NusG_2_sf"/>
</dbReference>
<dbReference type="STRING" id="39029.BSR42_10050"/>
<dbReference type="EMBL" id="LEKT01000045">
    <property type="protein sequence ID" value="KMO85815.1"/>
    <property type="molecule type" value="Genomic_DNA"/>
</dbReference>
<gene>
    <name evidence="1" type="ORF">AB840_11590</name>
</gene>
<dbReference type="CDD" id="cd09846">
    <property type="entry name" value="DUF1312"/>
    <property type="match status" value="1"/>
</dbReference>
<dbReference type="PATRIC" id="fig|1122219.3.peg.2268"/>
<organism evidence="1 2">
    <name type="scientific">Megasphaera cerevisiae DSM 20462</name>
    <dbReference type="NCBI Taxonomy" id="1122219"/>
    <lineage>
        <taxon>Bacteria</taxon>
        <taxon>Bacillati</taxon>
        <taxon>Bacillota</taxon>
        <taxon>Negativicutes</taxon>
        <taxon>Veillonellales</taxon>
        <taxon>Veillonellaceae</taxon>
        <taxon>Megasphaera</taxon>
    </lineage>
</organism>
<dbReference type="AlphaFoldDB" id="A0A0J6WQU5"/>
<evidence type="ECO:0000313" key="1">
    <source>
        <dbReference type="EMBL" id="KMO85815.1"/>
    </source>
</evidence>
<dbReference type="InParanoid" id="A0A0J6WQU5"/>
<reference evidence="1 2" key="1">
    <citation type="submission" date="2015-06" db="EMBL/GenBank/DDBJ databases">
        <title>Draft genome sequence of beer spoilage bacterium Megasphaera cerevisiae type strain 20462.</title>
        <authorList>
            <person name="Kutumbaka K."/>
            <person name="Pasmowitz J."/>
            <person name="Mategko J."/>
            <person name="Reyes D."/>
            <person name="Friedrich A."/>
            <person name="Han S."/>
            <person name="Martens-Habbena W."/>
            <person name="Neal-McKinney J."/>
            <person name="Janagama H.K."/>
            <person name="Nadala C."/>
            <person name="Samadpour M."/>
        </authorList>
    </citation>
    <scope>NUCLEOTIDE SEQUENCE [LARGE SCALE GENOMIC DNA]</scope>
    <source>
        <strain evidence="1 2">DSM 20462</strain>
    </source>
</reference>
<dbReference type="PROSITE" id="PS51257">
    <property type="entry name" value="PROKAR_LIPOPROTEIN"/>
    <property type="match status" value="1"/>
</dbReference>
<dbReference type="Gene3D" id="2.60.320.10">
    <property type="entry name" value="N-utilization substance G protein NusG, insert domain"/>
    <property type="match status" value="1"/>
</dbReference>
<dbReference type="Pfam" id="PF07009">
    <property type="entry name" value="NusG_II"/>
    <property type="match status" value="1"/>
</dbReference>
<keyword evidence="2" id="KW-1185">Reference proteome</keyword>
<sequence>MRVFCIYKNDLLLIGTLLVLSCLPLLSEWQSFFQDPGQAEIWVNGKLQRTVTLTPDYHEEFYVQGIPGYAIIEIENGRIRLRDDNSPRQIGVHMGWISQPYEQIVNIPYKILIIIKGKEHRSVDAVSQ</sequence>
<dbReference type="Proteomes" id="UP000036503">
    <property type="component" value="Unassembled WGS sequence"/>
</dbReference>